<keyword evidence="3" id="KW-1185">Reference proteome</keyword>
<dbReference type="EMBL" id="JBHRWW010000012">
    <property type="protein sequence ID" value="MFC3689774.1"/>
    <property type="molecule type" value="Genomic_DNA"/>
</dbReference>
<dbReference type="InterPro" id="IPR048031">
    <property type="entry name" value="ScyD/ScyE-like"/>
</dbReference>
<dbReference type="InterPro" id="IPR011042">
    <property type="entry name" value="6-blade_b-propeller_TolB-like"/>
</dbReference>
<dbReference type="NCBIfam" id="NF033206">
    <property type="entry name" value="ScyE_fam"/>
    <property type="match status" value="1"/>
</dbReference>
<gene>
    <name evidence="2" type="ORF">ACFOLH_15605</name>
</gene>
<dbReference type="Proteomes" id="UP001595685">
    <property type="component" value="Unassembled WGS sequence"/>
</dbReference>
<feature type="chain" id="PRO_5045809402" evidence="1">
    <location>
        <begin position="27"/>
        <end position="373"/>
    </location>
</feature>
<organism evidence="2 3">
    <name type="scientific">Aquipuribacter hungaricus</name>
    <dbReference type="NCBI Taxonomy" id="545624"/>
    <lineage>
        <taxon>Bacteria</taxon>
        <taxon>Bacillati</taxon>
        <taxon>Actinomycetota</taxon>
        <taxon>Actinomycetes</taxon>
        <taxon>Micrococcales</taxon>
        <taxon>Intrasporangiaceae</taxon>
        <taxon>Aquipuribacter</taxon>
    </lineage>
</organism>
<reference evidence="3" key="1">
    <citation type="journal article" date="2019" name="Int. J. Syst. Evol. Microbiol.">
        <title>The Global Catalogue of Microorganisms (GCM) 10K type strain sequencing project: providing services to taxonomists for standard genome sequencing and annotation.</title>
        <authorList>
            <consortium name="The Broad Institute Genomics Platform"/>
            <consortium name="The Broad Institute Genome Sequencing Center for Infectious Disease"/>
            <person name="Wu L."/>
            <person name="Ma J."/>
        </authorList>
    </citation>
    <scope>NUCLEOTIDE SEQUENCE [LARGE SCALE GENOMIC DNA]</scope>
    <source>
        <strain evidence="3">NCAIM B.02333</strain>
    </source>
</reference>
<evidence type="ECO:0000313" key="3">
    <source>
        <dbReference type="Proteomes" id="UP001595685"/>
    </source>
</evidence>
<accession>A0ABV7WIW5</accession>
<name>A0ABV7WIW5_9MICO</name>
<dbReference type="RefSeq" id="WP_340291143.1">
    <property type="nucleotide sequence ID" value="NZ_JBBEOI010000032.1"/>
</dbReference>
<dbReference type="Gene3D" id="2.120.10.30">
    <property type="entry name" value="TolB, C-terminal domain"/>
    <property type="match status" value="1"/>
</dbReference>
<dbReference type="SUPFAM" id="SSF63829">
    <property type="entry name" value="Calcium-dependent phosphotriesterase"/>
    <property type="match status" value="1"/>
</dbReference>
<feature type="signal peptide" evidence="1">
    <location>
        <begin position="1"/>
        <end position="26"/>
    </location>
</feature>
<evidence type="ECO:0000313" key="2">
    <source>
        <dbReference type="EMBL" id="MFC3689774.1"/>
    </source>
</evidence>
<proteinExistence type="predicted"/>
<comment type="caution">
    <text evidence="2">The sequence shown here is derived from an EMBL/GenBank/DDBJ whole genome shotgun (WGS) entry which is preliminary data.</text>
</comment>
<evidence type="ECO:0000256" key="1">
    <source>
        <dbReference type="SAM" id="SignalP"/>
    </source>
</evidence>
<sequence>MTARPRTWAVALACAPALALAGPALAAPARSGPVEPEVLAEGLVGALSLSVARDGTAYVAEQFAGRLTEVSADGATRTVTQGAVGGVDATGRGTLTVTLSAPPEGGSPAPFSVARVDSRGGQKVLGSLIDHETATNPDGGAVYGFVGASEACLGEAGALGLGPYTGIVESNPYKVLVDGGARVVADAAANAIVRVSAGGRTSTVAVLPPVEVEFGEEQRQGLIAQFNEGVPPEQQLPPETLAGCVGETFTGEPVPTDVERGPDGTYYVSSLPGFPEAPGTGAVYRVDPRTGEAERWAEGFSGAVDVAVADDGTVYVVELFGGQLTRIAPDGGRSSVPLDSPGAVEVDRRGAVYVTTGVFGPGGQLLRYSSWAG</sequence>
<protein>
    <submittedName>
        <fullName evidence="2">ScyD/ScyE family protein</fullName>
    </submittedName>
</protein>
<keyword evidence="1" id="KW-0732">Signal</keyword>